<name>A0A0D1XFV8_9EURO</name>
<reference evidence="2 3" key="1">
    <citation type="submission" date="2015-01" db="EMBL/GenBank/DDBJ databases">
        <title>The Genome Sequence of Exophiala sideris CBS121828.</title>
        <authorList>
            <consortium name="The Broad Institute Genomics Platform"/>
            <person name="Cuomo C."/>
            <person name="de Hoog S."/>
            <person name="Gorbushina A."/>
            <person name="Stielow B."/>
            <person name="Teixiera M."/>
            <person name="Abouelleil A."/>
            <person name="Chapman S.B."/>
            <person name="Priest M."/>
            <person name="Young S.K."/>
            <person name="Wortman J."/>
            <person name="Nusbaum C."/>
            <person name="Birren B."/>
        </authorList>
    </citation>
    <scope>NUCLEOTIDE SEQUENCE [LARGE SCALE GENOMIC DNA]</scope>
    <source>
        <strain evidence="2 3">CBS 121828</strain>
    </source>
</reference>
<dbReference type="PANTHER" id="PTHR37543">
    <property type="entry name" value="CCCH ZINC FINGER DNA BINDING PROTEIN (AFU_ORTHOLOGUE AFUA_5G12760)"/>
    <property type="match status" value="1"/>
</dbReference>
<dbReference type="InterPro" id="IPR057683">
    <property type="entry name" value="DUF7923"/>
</dbReference>
<dbReference type="EMBL" id="KN846951">
    <property type="protein sequence ID" value="KIV86976.1"/>
    <property type="molecule type" value="Genomic_DNA"/>
</dbReference>
<dbReference type="AlphaFoldDB" id="A0A0D1XFV8"/>
<dbReference type="Proteomes" id="UP000053599">
    <property type="component" value="Unassembled WGS sequence"/>
</dbReference>
<evidence type="ECO:0000313" key="2">
    <source>
        <dbReference type="EMBL" id="KIV86976.1"/>
    </source>
</evidence>
<dbReference type="HOGENOM" id="CLU_568578_0_0_1"/>
<evidence type="ECO:0000259" key="1">
    <source>
        <dbReference type="Pfam" id="PF25540"/>
    </source>
</evidence>
<feature type="domain" description="DUF7923" evidence="1">
    <location>
        <begin position="182"/>
        <end position="370"/>
    </location>
</feature>
<dbReference type="Pfam" id="PF25540">
    <property type="entry name" value="DUF7923"/>
    <property type="match status" value="1"/>
</dbReference>
<gene>
    <name evidence="2" type="ORF">PV11_02549</name>
</gene>
<protein>
    <recommendedName>
        <fullName evidence="1">DUF7923 domain-containing protein</fullName>
    </recommendedName>
</protein>
<dbReference type="STRING" id="1016849.A0A0D1XFV8"/>
<dbReference type="OrthoDB" id="2270193at2759"/>
<evidence type="ECO:0000313" key="3">
    <source>
        <dbReference type="Proteomes" id="UP000053599"/>
    </source>
</evidence>
<accession>A0A0D1XFV8</accession>
<organism evidence="2 3">
    <name type="scientific">Exophiala sideris</name>
    <dbReference type="NCBI Taxonomy" id="1016849"/>
    <lineage>
        <taxon>Eukaryota</taxon>
        <taxon>Fungi</taxon>
        <taxon>Dikarya</taxon>
        <taxon>Ascomycota</taxon>
        <taxon>Pezizomycotina</taxon>
        <taxon>Eurotiomycetes</taxon>
        <taxon>Chaetothyriomycetidae</taxon>
        <taxon>Chaetothyriales</taxon>
        <taxon>Herpotrichiellaceae</taxon>
        <taxon>Exophiala</taxon>
    </lineage>
</organism>
<dbReference type="PANTHER" id="PTHR37543:SF1">
    <property type="entry name" value="CCCH ZINC FINGER DNA BINDING PROTEIN (AFU_ORTHOLOGUE AFUA_5G12760)"/>
    <property type="match status" value="1"/>
</dbReference>
<proteinExistence type="predicted"/>
<sequence>MGLSSWFSYPDTESYKDDAAAQPASGPTDLTMNFDSIVERVQTIKRDLAYAEELCDQANLQFAKYRVEIEELKKSLSTERSSNAVLKEMLSVERKNCATLREKASVDKQDLKRQRVTTSQLQARLNTETASLNAMTKHARVIEQQYAEAQFDLEYLKCTTEAERLTQNPLIENKDAPLPPVPFVLVLVDGDAYSWSRDIFSTENRRTGRELVEPGGLAATKIKNEVIKYILNQNGKIPPASKIITRVFCNYGGSEGRMLSKQRAKATAVGLRDFAVQFTERMPLFDFSDAGRGKERADDKIRENFHLFLSTPNCHAVFVAACTDAGFARMLEQYADHPVAYEKIVLVTPGFATLEIEKLQFKQTVWPNVFGVRALSREEVLRRETILRKKRLAKSFTYKGLFGRALGGDISVDSRDLLMAVVPKGSVVGAMSKFSQGIGTTDVGARPPARLAIMSADDEVD</sequence>